<keyword evidence="3" id="KW-0418">Kinase</keyword>
<name>A0ABW4X2Y7_9BACT</name>
<feature type="domain" description="Signal transduction histidine kinase internal region" evidence="2">
    <location>
        <begin position="197"/>
        <end position="275"/>
    </location>
</feature>
<dbReference type="Proteomes" id="UP001597369">
    <property type="component" value="Unassembled WGS sequence"/>
</dbReference>
<protein>
    <submittedName>
        <fullName evidence="3">Sensor histidine kinase</fullName>
        <ecNumber evidence="3">2.7.13.3</ecNumber>
    </submittedName>
</protein>
<dbReference type="PANTHER" id="PTHR34220">
    <property type="entry name" value="SENSOR HISTIDINE KINASE YPDA"/>
    <property type="match status" value="1"/>
</dbReference>
<reference evidence="4" key="1">
    <citation type="journal article" date="2019" name="Int. J. Syst. Evol. Microbiol.">
        <title>The Global Catalogue of Microorganisms (GCM) 10K type strain sequencing project: providing services to taxonomists for standard genome sequencing and annotation.</title>
        <authorList>
            <consortium name="The Broad Institute Genomics Platform"/>
            <consortium name="The Broad Institute Genome Sequencing Center for Infectious Disease"/>
            <person name="Wu L."/>
            <person name="Ma J."/>
        </authorList>
    </citation>
    <scope>NUCLEOTIDE SEQUENCE [LARGE SCALE GENOMIC DNA]</scope>
    <source>
        <strain evidence="4">JCM 16545</strain>
    </source>
</reference>
<keyword evidence="1" id="KW-1133">Transmembrane helix</keyword>
<evidence type="ECO:0000313" key="4">
    <source>
        <dbReference type="Proteomes" id="UP001597369"/>
    </source>
</evidence>
<feature type="transmembrane region" description="Helical" evidence="1">
    <location>
        <begin position="80"/>
        <end position="97"/>
    </location>
</feature>
<evidence type="ECO:0000256" key="1">
    <source>
        <dbReference type="SAM" id="Phobius"/>
    </source>
</evidence>
<feature type="transmembrane region" description="Helical" evidence="1">
    <location>
        <begin position="154"/>
        <end position="174"/>
    </location>
</feature>
<dbReference type="RefSeq" id="WP_229959627.1">
    <property type="nucleotide sequence ID" value="NZ_JAJJWI010000005.1"/>
</dbReference>
<feature type="transmembrane region" description="Helical" evidence="1">
    <location>
        <begin position="53"/>
        <end position="75"/>
    </location>
</feature>
<dbReference type="EMBL" id="JBHUHV010000053">
    <property type="protein sequence ID" value="MFD2068517.1"/>
    <property type="molecule type" value="Genomic_DNA"/>
</dbReference>
<accession>A0ABW4X2Y7</accession>
<dbReference type="InterPro" id="IPR050640">
    <property type="entry name" value="Bact_2-comp_sensor_kinase"/>
</dbReference>
<dbReference type="EC" id="2.7.13.3" evidence="3"/>
<dbReference type="Pfam" id="PF06580">
    <property type="entry name" value="His_kinase"/>
    <property type="match status" value="1"/>
</dbReference>
<evidence type="ECO:0000313" key="3">
    <source>
        <dbReference type="EMBL" id="MFD2068517.1"/>
    </source>
</evidence>
<dbReference type="GO" id="GO:0004673">
    <property type="term" value="F:protein histidine kinase activity"/>
    <property type="evidence" value="ECO:0007669"/>
    <property type="project" value="UniProtKB-EC"/>
</dbReference>
<dbReference type="Gene3D" id="3.30.565.10">
    <property type="entry name" value="Histidine kinase-like ATPase, C-terminal domain"/>
    <property type="match status" value="1"/>
</dbReference>
<proteinExistence type="predicted"/>
<dbReference type="InterPro" id="IPR036890">
    <property type="entry name" value="HATPase_C_sf"/>
</dbReference>
<keyword evidence="1" id="KW-0812">Transmembrane</keyword>
<sequence>MKSDIWGMFRSKAFSVVTHIIGWTLFMCLPVFFLSHEAGKEQLVLVLSSPAYWKFYGCYIFLFYFHTYLLVPYFFFQKKYVSYAAVILVLFIAVFFLRPFDNLIARSIHRPAAGNPGPPREMDVHRPHNTDKMAYPVPPPRRGPQGMPPPDFNVQIDIVSILLFVMVMALSLALESTRHLRMTEKRAIRAEADKANAELSTLKAQVNPHFLFNTLNNIYSLAVTHDDNTAASIMKLSNIMRYVTDEVSEEYGSLAGEVACLSDFIDLQRLRLGEKVQVNFTVSGQLKNKQIAPLLLMTFVENVFKHGISSHYDSPITIKIISKADSISFYCQNRIFVNNRSNERTGIGIANTKERLRHLYPGKHQLEINTENGFFTVQLQLEVG</sequence>
<keyword evidence="1" id="KW-0472">Membrane</keyword>
<dbReference type="InterPro" id="IPR010559">
    <property type="entry name" value="Sig_transdc_His_kin_internal"/>
</dbReference>
<feature type="transmembrane region" description="Helical" evidence="1">
    <location>
        <begin position="12"/>
        <end position="33"/>
    </location>
</feature>
<comment type="caution">
    <text evidence="3">The sequence shown here is derived from an EMBL/GenBank/DDBJ whole genome shotgun (WGS) entry which is preliminary data.</text>
</comment>
<organism evidence="3 4">
    <name type="scientific">Pontibacter silvestris</name>
    <dbReference type="NCBI Taxonomy" id="2305183"/>
    <lineage>
        <taxon>Bacteria</taxon>
        <taxon>Pseudomonadati</taxon>
        <taxon>Bacteroidota</taxon>
        <taxon>Cytophagia</taxon>
        <taxon>Cytophagales</taxon>
        <taxon>Hymenobacteraceae</taxon>
        <taxon>Pontibacter</taxon>
    </lineage>
</organism>
<keyword evidence="4" id="KW-1185">Reference proteome</keyword>
<dbReference type="PANTHER" id="PTHR34220:SF7">
    <property type="entry name" value="SENSOR HISTIDINE KINASE YPDA"/>
    <property type="match status" value="1"/>
</dbReference>
<keyword evidence="3" id="KW-0808">Transferase</keyword>
<gene>
    <name evidence="3" type="ORF">ACFSKU_16625</name>
</gene>
<evidence type="ECO:0000259" key="2">
    <source>
        <dbReference type="Pfam" id="PF06580"/>
    </source>
</evidence>